<evidence type="ECO:0000256" key="4">
    <source>
        <dbReference type="ARBA" id="ARBA00022692"/>
    </source>
</evidence>
<dbReference type="PANTHER" id="PTHR42810:SF2">
    <property type="entry name" value="PURINE PERMEASE C1399.01C-RELATED"/>
    <property type="match status" value="1"/>
</dbReference>
<dbReference type="NCBIfam" id="TIGR00801">
    <property type="entry name" value="ncs2"/>
    <property type="match status" value="1"/>
</dbReference>
<feature type="transmembrane region" description="Helical" evidence="7">
    <location>
        <begin position="111"/>
        <end position="131"/>
    </location>
</feature>
<dbReference type="Pfam" id="PF00860">
    <property type="entry name" value="Xan_ur_permease"/>
    <property type="match status" value="1"/>
</dbReference>
<gene>
    <name evidence="8" type="ORF">GCM10025791_47820</name>
</gene>
<dbReference type="RefSeq" id="WP_345427926.1">
    <property type="nucleotide sequence ID" value="NZ_AP031496.1"/>
</dbReference>
<evidence type="ECO:0000313" key="8">
    <source>
        <dbReference type="EMBL" id="GAA4960816.1"/>
    </source>
</evidence>
<feature type="transmembrane region" description="Helical" evidence="7">
    <location>
        <begin position="387"/>
        <end position="406"/>
    </location>
</feature>
<dbReference type="GO" id="GO:0042907">
    <property type="term" value="F:xanthine transmembrane transporter activity"/>
    <property type="evidence" value="ECO:0007669"/>
    <property type="project" value="TreeGrafter"/>
</dbReference>
<evidence type="ECO:0000256" key="7">
    <source>
        <dbReference type="SAM" id="Phobius"/>
    </source>
</evidence>
<keyword evidence="9" id="KW-1185">Reference proteome</keyword>
<feature type="transmembrane region" description="Helical" evidence="7">
    <location>
        <begin position="328"/>
        <end position="349"/>
    </location>
</feature>
<dbReference type="NCBIfam" id="NF037981">
    <property type="entry name" value="NCS2_1"/>
    <property type="match status" value="1"/>
</dbReference>
<keyword evidence="5 7" id="KW-1133">Transmembrane helix</keyword>
<organism evidence="8 9">
    <name type="scientific">Halioxenophilus aromaticivorans</name>
    <dbReference type="NCBI Taxonomy" id="1306992"/>
    <lineage>
        <taxon>Bacteria</taxon>
        <taxon>Pseudomonadati</taxon>
        <taxon>Pseudomonadota</taxon>
        <taxon>Gammaproteobacteria</taxon>
        <taxon>Alteromonadales</taxon>
        <taxon>Alteromonadaceae</taxon>
        <taxon>Halioxenophilus</taxon>
    </lineage>
</organism>
<evidence type="ECO:0000256" key="3">
    <source>
        <dbReference type="ARBA" id="ARBA00022448"/>
    </source>
</evidence>
<accession>A0AAV3U9N2</accession>
<feature type="transmembrane region" description="Helical" evidence="7">
    <location>
        <begin position="355"/>
        <end position="375"/>
    </location>
</feature>
<keyword evidence="3" id="KW-0813">Transport</keyword>
<evidence type="ECO:0000256" key="5">
    <source>
        <dbReference type="ARBA" id="ARBA00022989"/>
    </source>
</evidence>
<evidence type="ECO:0000256" key="1">
    <source>
        <dbReference type="ARBA" id="ARBA00004141"/>
    </source>
</evidence>
<feature type="transmembrane region" description="Helical" evidence="7">
    <location>
        <begin position="199"/>
        <end position="220"/>
    </location>
</feature>
<evidence type="ECO:0000313" key="9">
    <source>
        <dbReference type="Proteomes" id="UP001409585"/>
    </source>
</evidence>
<dbReference type="InterPro" id="IPR006042">
    <property type="entry name" value="Xan_ur_permease"/>
</dbReference>
<dbReference type="AlphaFoldDB" id="A0AAV3U9N2"/>
<proteinExistence type="inferred from homology"/>
<feature type="transmembrane region" description="Helical" evidence="7">
    <location>
        <begin position="74"/>
        <end position="99"/>
    </location>
</feature>
<feature type="transmembrane region" description="Helical" evidence="7">
    <location>
        <begin position="137"/>
        <end position="155"/>
    </location>
</feature>
<feature type="transmembrane region" description="Helical" evidence="7">
    <location>
        <begin position="412"/>
        <end position="435"/>
    </location>
</feature>
<comment type="subcellular location">
    <subcellularLocation>
        <location evidence="1">Membrane</location>
        <topology evidence="1">Multi-pass membrane protein</topology>
    </subcellularLocation>
</comment>
<feature type="transmembrane region" description="Helical" evidence="7">
    <location>
        <begin position="51"/>
        <end position="68"/>
    </location>
</feature>
<dbReference type="PROSITE" id="PS01116">
    <property type="entry name" value="XANTH_URACIL_PERMASE"/>
    <property type="match status" value="1"/>
</dbReference>
<keyword evidence="4 7" id="KW-0812">Transmembrane</keyword>
<feature type="transmembrane region" description="Helical" evidence="7">
    <location>
        <begin position="176"/>
        <end position="193"/>
    </location>
</feature>
<dbReference type="Proteomes" id="UP001409585">
    <property type="component" value="Unassembled WGS sequence"/>
</dbReference>
<protein>
    <submittedName>
        <fullName evidence="8">Nucleobase:cation symporter-2 family protein</fullName>
    </submittedName>
</protein>
<evidence type="ECO:0000256" key="2">
    <source>
        <dbReference type="ARBA" id="ARBA00008821"/>
    </source>
</evidence>
<dbReference type="PANTHER" id="PTHR42810">
    <property type="entry name" value="PURINE PERMEASE C1399.01C-RELATED"/>
    <property type="match status" value="1"/>
</dbReference>
<keyword evidence="6 7" id="KW-0472">Membrane</keyword>
<sequence>MRHLIFGLNDKPTPGLAFTAALQHVLASFVGIITPTLVIGNATGLHNEIPYLLSMALLVSGIATFIQVKKIGPLGAGMIAVQGTSFAFLGALLTAGGLVKSRGGSPEQIMAMMVGICFIGAFVELLVSQFIHRLKAIINPTVTGVVIITIGVSLIKVGMTDLAGGFGAEQFGSPNYLMIGLCVLGLIIILSTFKNPWLRLSAILIGMLVGSLAGYGLGIFEPKDLPDLPLIAIPQPFKYGFDFDWQLFIPVAFIYFLTAIETSGDLTAVSYFCGLPVKGSSYLARIKGGVMADGFNSMLAAVFNTFPNTTFGQNNAVIQMTGVASRYVGFYIAGILVLLGLFPIIGAALQLIPKPVLGGATLVMFGTVAVAGVNVLTHEPLDRRRTVIVAASLGLGLGSMMVPELLQHTPSLLQVAFSSPVAVAGMTAIVLSLMIRPDAADQTSEQNSAQADTIANQES</sequence>
<name>A0AAV3U9N2_9ALTE</name>
<evidence type="ECO:0000256" key="6">
    <source>
        <dbReference type="ARBA" id="ARBA00023136"/>
    </source>
</evidence>
<dbReference type="InterPro" id="IPR006043">
    <property type="entry name" value="NCS2"/>
</dbReference>
<reference evidence="9" key="1">
    <citation type="journal article" date="2019" name="Int. J. Syst. Evol. Microbiol.">
        <title>The Global Catalogue of Microorganisms (GCM) 10K type strain sequencing project: providing services to taxonomists for standard genome sequencing and annotation.</title>
        <authorList>
            <consortium name="The Broad Institute Genomics Platform"/>
            <consortium name="The Broad Institute Genome Sequencing Center for Infectious Disease"/>
            <person name="Wu L."/>
            <person name="Ma J."/>
        </authorList>
    </citation>
    <scope>NUCLEOTIDE SEQUENCE [LARGE SCALE GENOMIC DNA]</scope>
    <source>
        <strain evidence="9">JCM 19134</strain>
    </source>
</reference>
<comment type="caution">
    <text evidence="8">The sequence shown here is derived from an EMBL/GenBank/DDBJ whole genome shotgun (WGS) entry which is preliminary data.</text>
</comment>
<feature type="transmembrane region" description="Helical" evidence="7">
    <location>
        <begin position="20"/>
        <end position="39"/>
    </location>
</feature>
<dbReference type="EMBL" id="BAABLX010000079">
    <property type="protein sequence ID" value="GAA4960816.1"/>
    <property type="molecule type" value="Genomic_DNA"/>
</dbReference>
<dbReference type="GO" id="GO:0005886">
    <property type="term" value="C:plasma membrane"/>
    <property type="evidence" value="ECO:0007669"/>
    <property type="project" value="UniProtKB-ARBA"/>
</dbReference>
<comment type="similarity">
    <text evidence="2">Belongs to the nucleobase:cation symporter-2 (NCS2) (TC 2.A.40) family.</text>
</comment>